<feature type="domain" description="Radical SAM core" evidence="17">
    <location>
        <begin position="78"/>
        <end position="383"/>
    </location>
</feature>
<feature type="domain" description="N-acetyltransferase" evidence="16">
    <location>
        <begin position="392"/>
        <end position="552"/>
    </location>
</feature>
<dbReference type="InterPro" id="IPR039661">
    <property type="entry name" value="ELP3"/>
</dbReference>
<evidence type="ECO:0000256" key="11">
    <source>
        <dbReference type="ARBA" id="ARBA00023014"/>
    </source>
</evidence>
<dbReference type="PROSITE" id="PS51918">
    <property type="entry name" value="RADICAL_SAM"/>
    <property type="match status" value="1"/>
</dbReference>
<dbReference type="InterPro" id="IPR034687">
    <property type="entry name" value="ELP3-like"/>
</dbReference>
<sequence length="552" mass="62493">MSSEAERGEDAAFAAACEDLVARILDGEVGEDDVESAKLDVCAEHSVAQVPKHTDLLDHAPEGRREELEDVLQRKPVRTASGVAPVAVMTSPHLCPHGKCLYCPGGPASEFGSAQSYTGHEPAAARGEQNDYDPYGQVTLRLNQLREIGHPVDKVELIIMGGTMTARSHDYQEWFVKRCLEALNDHDLDVEPEPAQGVSFAQDDEEYEFNYLEDVKAENEFGDIRNIGTTFETKPDWCDPEQIDRMLDLGGTKVEVGVQTTYERINREMHRGHGNQASIDANRNLRNAAFKVGFHMMPGQPGMTERMVEEDFRQLFESPEWRPDYLKIYPTLVVRGTRVYDQWRRDDFDPLQNEQAAELVARVMKDLPRYVRLQRVQRDIPADFIDAGVWKSNLRQLAWQKMDEHGWECDCIRCREVGMNDAEPEDVELGTIEYEASGGTEQFISFEDFEQDLLVGFARLRFPGEVARRELKDAALLRELHVYGDAVSVGEASGEGDQQHRGYGQRLMAEAEERARDAGYEKLAVISGIGARQYYKRKLGYHQDGPYVVKEL</sequence>
<evidence type="ECO:0000256" key="1">
    <source>
        <dbReference type="ARBA" id="ARBA00005217"/>
    </source>
</evidence>
<dbReference type="GO" id="GO:0002926">
    <property type="term" value="P:tRNA wobble base 5-methoxycarbonylmethyl-2-thiouridinylation"/>
    <property type="evidence" value="ECO:0007669"/>
    <property type="project" value="TreeGrafter"/>
</dbReference>
<comment type="pathway">
    <text evidence="1">tRNA modification.</text>
</comment>
<dbReference type="GO" id="GO:0051539">
    <property type="term" value="F:4 iron, 4 sulfur cluster binding"/>
    <property type="evidence" value="ECO:0007669"/>
    <property type="project" value="UniProtKB-KW"/>
</dbReference>
<dbReference type="GO" id="GO:0005737">
    <property type="term" value="C:cytoplasm"/>
    <property type="evidence" value="ECO:0007669"/>
    <property type="project" value="TreeGrafter"/>
</dbReference>
<evidence type="ECO:0000256" key="10">
    <source>
        <dbReference type="ARBA" id="ARBA00023004"/>
    </source>
</evidence>
<dbReference type="SFLD" id="SFLDF00344">
    <property type="entry name" value="ELP3-like"/>
    <property type="match status" value="1"/>
</dbReference>
<dbReference type="InterPro" id="IPR000182">
    <property type="entry name" value="GNAT_dom"/>
</dbReference>
<evidence type="ECO:0000256" key="8">
    <source>
        <dbReference type="ARBA" id="ARBA00022723"/>
    </source>
</evidence>
<dbReference type="PANTHER" id="PTHR11135:SF7">
    <property type="entry name" value="TRNA URIDINE(34) ACETYLTRANSFERASE"/>
    <property type="match status" value="1"/>
</dbReference>
<dbReference type="InterPro" id="IPR016181">
    <property type="entry name" value="Acyl_CoA_acyltransferase"/>
</dbReference>
<dbReference type="SUPFAM" id="SSF102114">
    <property type="entry name" value="Radical SAM enzymes"/>
    <property type="match status" value="1"/>
</dbReference>
<keyword evidence="6" id="KW-0949">S-adenosyl-L-methionine</keyword>
<evidence type="ECO:0000256" key="15">
    <source>
        <dbReference type="PIRSR" id="PIRSR005669-1"/>
    </source>
</evidence>
<evidence type="ECO:0000256" key="3">
    <source>
        <dbReference type="ARBA" id="ARBA00022485"/>
    </source>
</evidence>
<dbReference type="GO" id="GO:0106261">
    <property type="term" value="F:tRNA uridine(34) acetyltransferase activity"/>
    <property type="evidence" value="ECO:0007669"/>
    <property type="project" value="UniProtKB-EC"/>
</dbReference>
<keyword evidence="10 15" id="KW-0408">Iron</keyword>
<feature type="binding site" evidence="15">
    <location>
        <position position="95"/>
    </location>
    <ligand>
        <name>[4Fe-4S] cluster</name>
        <dbReference type="ChEBI" id="CHEBI:49883"/>
        <note>4Fe-4S-S-AdoMet</note>
    </ligand>
</feature>
<dbReference type="CDD" id="cd01335">
    <property type="entry name" value="Radical_SAM"/>
    <property type="match status" value="1"/>
</dbReference>
<dbReference type="InterPro" id="IPR056591">
    <property type="entry name" value="ELP3-like_N"/>
</dbReference>
<dbReference type="RefSeq" id="WP_211311370.1">
    <property type="nucleotide sequence ID" value="NZ_BAAABL010000042.1"/>
</dbReference>
<dbReference type="EMBL" id="BAAABL010000042">
    <property type="protein sequence ID" value="GAA0300904.1"/>
    <property type="molecule type" value="Genomic_DNA"/>
</dbReference>
<keyword evidence="12" id="KW-0012">Acyltransferase</keyword>
<keyword evidence="11 15" id="KW-0411">Iron-sulfur</keyword>
<accession>A0AAV3S6E6</accession>
<evidence type="ECO:0000256" key="2">
    <source>
        <dbReference type="ARBA" id="ARBA00005494"/>
    </source>
</evidence>
<evidence type="ECO:0000259" key="16">
    <source>
        <dbReference type="PROSITE" id="PS51186"/>
    </source>
</evidence>
<evidence type="ECO:0000256" key="14">
    <source>
        <dbReference type="ARBA" id="ARBA00047372"/>
    </source>
</evidence>
<keyword evidence="19" id="KW-1185">Reference proteome</keyword>
<comment type="cofactor">
    <cofactor evidence="15">
        <name>[4Fe-4S] cluster</name>
        <dbReference type="ChEBI" id="CHEBI:49883"/>
    </cofactor>
    <text evidence="15">Binds 1 [4Fe-4S] cluster. The cluster is coordinated with 3 cysteines and an exchangeable S-adenosyl-L-methionine.</text>
</comment>
<dbReference type="Pfam" id="PF23613">
    <property type="entry name" value="ELP3_N"/>
    <property type="match status" value="1"/>
</dbReference>
<feature type="binding site" evidence="15">
    <location>
        <position position="103"/>
    </location>
    <ligand>
        <name>[4Fe-4S] cluster</name>
        <dbReference type="ChEBI" id="CHEBI:49883"/>
        <note>4Fe-4S-S-AdoMet</note>
    </ligand>
</feature>
<dbReference type="InterPro" id="IPR007197">
    <property type="entry name" value="rSAM"/>
</dbReference>
<dbReference type="SMART" id="SM00729">
    <property type="entry name" value="Elp3"/>
    <property type="match status" value="1"/>
</dbReference>
<evidence type="ECO:0000256" key="13">
    <source>
        <dbReference type="ARBA" id="ARBA00044771"/>
    </source>
</evidence>
<comment type="similarity">
    <text evidence="2">Belongs to the ELP3 family.</text>
</comment>
<dbReference type="NCBIfam" id="TIGR01211">
    <property type="entry name" value="ELP3"/>
    <property type="match status" value="1"/>
</dbReference>
<dbReference type="EC" id="2.3.1.311" evidence="13"/>
<reference evidence="18 19" key="1">
    <citation type="journal article" date="2019" name="Int. J. Syst. Evol. Microbiol.">
        <title>The Global Catalogue of Microorganisms (GCM) 10K type strain sequencing project: providing services to taxonomists for standard genome sequencing and annotation.</title>
        <authorList>
            <consortium name="The Broad Institute Genomics Platform"/>
            <consortium name="The Broad Institute Genome Sequencing Center for Infectious Disease"/>
            <person name="Wu L."/>
            <person name="Ma J."/>
        </authorList>
    </citation>
    <scope>NUCLEOTIDE SEQUENCE [LARGE SCALE GENOMIC DNA]</scope>
    <source>
        <strain evidence="18 19">JCM 16330</strain>
    </source>
</reference>
<dbReference type="Pfam" id="PF16199">
    <property type="entry name" value="Radical_SAM_C"/>
    <property type="match status" value="1"/>
</dbReference>
<gene>
    <name evidence="18" type="ORF">GCM10009066_13830</name>
</gene>
<evidence type="ECO:0000256" key="7">
    <source>
        <dbReference type="ARBA" id="ARBA00022694"/>
    </source>
</evidence>
<dbReference type="AlphaFoldDB" id="A0AAV3S6E6"/>
<name>A0AAV3S6E6_9EURY</name>
<comment type="caution">
    <text evidence="18">The sequence shown here is derived from an EMBL/GenBank/DDBJ whole genome shotgun (WGS) entry which is preliminary data.</text>
</comment>
<keyword evidence="7" id="KW-0819">tRNA processing</keyword>
<keyword evidence="3" id="KW-0004">4Fe-4S</keyword>
<dbReference type="Gene3D" id="3.40.630.30">
    <property type="match status" value="1"/>
</dbReference>
<dbReference type="SFLD" id="SFLDG01086">
    <property type="entry name" value="elongater_protein-like"/>
    <property type="match status" value="1"/>
</dbReference>
<dbReference type="SFLD" id="SFLDS00029">
    <property type="entry name" value="Radical_SAM"/>
    <property type="match status" value="1"/>
</dbReference>
<evidence type="ECO:0000256" key="9">
    <source>
        <dbReference type="ARBA" id="ARBA00022884"/>
    </source>
</evidence>
<evidence type="ECO:0000259" key="17">
    <source>
        <dbReference type="PROSITE" id="PS51918"/>
    </source>
</evidence>
<keyword evidence="4" id="KW-0820">tRNA-binding</keyword>
<dbReference type="PANTHER" id="PTHR11135">
    <property type="entry name" value="HISTONE ACETYLTRANSFERASE-RELATED"/>
    <property type="match status" value="1"/>
</dbReference>
<dbReference type="SUPFAM" id="SSF55729">
    <property type="entry name" value="Acyl-CoA N-acyltransferases (Nat)"/>
    <property type="match status" value="1"/>
</dbReference>
<organism evidence="18 19">
    <name type="scientific">Halarchaeum salinum</name>
    <dbReference type="NCBI Taxonomy" id="489912"/>
    <lineage>
        <taxon>Archaea</taxon>
        <taxon>Methanobacteriati</taxon>
        <taxon>Methanobacteriota</taxon>
        <taxon>Stenosarchaea group</taxon>
        <taxon>Halobacteria</taxon>
        <taxon>Halobacteriales</taxon>
        <taxon>Halobacteriaceae</taxon>
    </lineage>
</organism>
<dbReference type="GO" id="GO:0046872">
    <property type="term" value="F:metal ion binding"/>
    <property type="evidence" value="ECO:0007669"/>
    <property type="project" value="UniProtKB-KW"/>
</dbReference>
<dbReference type="Pfam" id="PF04055">
    <property type="entry name" value="Radical_SAM"/>
    <property type="match status" value="1"/>
</dbReference>
<dbReference type="Pfam" id="PF00583">
    <property type="entry name" value="Acetyltransf_1"/>
    <property type="match status" value="1"/>
</dbReference>
<proteinExistence type="inferred from homology"/>
<comment type="catalytic activity">
    <reaction evidence="14">
        <text>uridine(34) in tRNA + acetyl-CoA + S-adenosyl-L-methionine + H2O = 5-(carboxymethyl)uridine(34) in tRNA + 5'-deoxyadenosine + L-methionine + CoA + 2 H(+)</text>
        <dbReference type="Rhea" id="RHEA:61020"/>
        <dbReference type="Rhea" id="RHEA-COMP:10407"/>
        <dbReference type="Rhea" id="RHEA-COMP:11727"/>
        <dbReference type="ChEBI" id="CHEBI:15377"/>
        <dbReference type="ChEBI" id="CHEBI:15378"/>
        <dbReference type="ChEBI" id="CHEBI:17319"/>
        <dbReference type="ChEBI" id="CHEBI:57287"/>
        <dbReference type="ChEBI" id="CHEBI:57288"/>
        <dbReference type="ChEBI" id="CHEBI:57844"/>
        <dbReference type="ChEBI" id="CHEBI:59789"/>
        <dbReference type="ChEBI" id="CHEBI:65315"/>
        <dbReference type="ChEBI" id="CHEBI:74882"/>
        <dbReference type="EC" id="2.3.1.311"/>
    </reaction>
    <physiologicalReaction direction="left-to-right" evidence="14">
        <dbReference type="Rhea" id="RHEA:61021"/>
    </physiologicalReaction>
</comment>
<dbReference type="CDD" id="cd04301">
    <property type="entry name" value="NAT_SF"/>
    <property type="match status" value="1"/>
</dbReference>
<dbReference type="InterPro" id="IPR006638">
    <property type="entry name" value="Elp3/MiaA/NifB-like_rSAM"/>
</dbReference>
<evidence type="ECO:0000256" key="5">
    <source>
        <dbReference type="ARBA" id="ARBA00022679"/>
    </source>
</evidence>
<dbReference type="PROSITE" id="PS51186">
    <property type="entry name" value="GNAT"/>
    <property type="match status" value="1"/>
</dbReference>
<dbReference type="InterPro" id="IPR032432">
    <property type="entry name" value="Radical_SAM_C"/>
</dbReference>
<keyword evidence="9" id="KW-0694">RNA-binding</keyword>
<dbReference type="GO" id="GO:0000049">
    <property type="term" value="F:tRNA binding"/>
    <property type="evidence" value="ECO:0007669"/>
    <property type="project" value="UniProtKB-KW"/>
</dbReference>
<evidence type="ECO:0000256" key="4">
    <source>
        <dbReference type="ARBA" id="ARBA00022555"/>
    </source>
</evidence>
<dbReference type="PIRSF" id="PIRSF005669">
    <property type="entry name" value="Hist_AcTrfase_ELP3"/>
    <property type="match status" value="1"/>
</dbReference>
<evidence type="ECO:0000313" key="19">
    <source>
        <dbReference type="Proteomes" id="UP001500837"/>
    </source>
</evidence>
<keyword evidence="5" id="KW-0808">Transferase</keyword>
<feature type="binding site" evidence="15">
    <location>
        <position position="100"/>
    </location>
    <ligand>
        <name>[4Fe-4S] cluster</name>
        <dbReference type="ChEBI" id="CHEBI:49883"/>
        <note>4Fe-4S-S-AdoMet</note>
    </ligand>
</feature>
<dbReference type="InterPro" id="IPR058240">
    <property type="entry name" value="rSAM_sf"/>
</dbReference>
<dbReference type="InterPro" id="IPR013785">
    <property type="entry name" value="Aldolase_TIM"/>
</dbReference>
<protein>
    <recommendedName>
        <fullName evidence="13">tRNA carboxymethyluridine synthase</fullName>
        <ecNumber evidence="13">2.3.1.311</ecNumber>
    </recommendedName>
</protein>
<evidence type="ECO:0000256" key="12">
    <source>
        <dbReference type="ARBA" id="ARBA00023315"/>
    </source>
</evidence>
<dbReference type="Gene3D" id="3.20.20.70">
    <property type="entry name" value="Aldolase class I"/>
    <property type="match status" value="1"/>
</dbReference>
<keyword evidence="8 15" id="KW-0479">Metal-binding</keyword>
<evidence type="ECO:0000313" key="18">
    <source>
        <dbReference type="EMBL" id="GAA0300904.1"/>
    </source>
</evidence>
<evidence type="ECO:0000256" key="6">
    <source>
        <dbReference type="ARBA" id="ARBA00022691"/>
    </source>
</evidence>
<dbReference type="Proteomes" id="UP001500837">
    <property type="component" value="Unassembled WGS sequence"/>
</dbReference>